<evidence type="ECO:0000313" key="3">
    <source>
        <dbReference type="EMBL" id="TDE35583.1"/>
    </source>
</evidence>
<feature type="transmembrane region" description="Helical" evidence="2">
    <location>
        <begin position="20"/>
        <end position="37"/>
    </location>
</feature>
<proteinExistence type="predicted"/>
<dbReference type="PANTHER" id="PTHR32309">
    <property type="entry name" value="TYROSINE-PROTEIN KINASE"/>
    <property type="match status" value="1"/>
</dbReference>
<dbReference type="PANTHER" id="PTHR32309:SF31">
    <property type="entry name" value="CAPSULAR EXOPOLYSACCHARIDE FAMILY"/>
    <property type="match status" value="1"/>
</dbReference>
<keyword evidence="1" id="KW-0175">Coiled coil</keyword>
<name>A0A4R5EMI0_9RHOB</name>
<feature type="transmembrane region" description="Helical" evidence="2">
    <location>
        <begin position="352"/>
        <end position="371"/>
    </location>
</feature>
<keyword evidence="2" id="KW-1133">Transmembrane helix</keyword>
<sequence>MGSVLSLADFFDLLRRRAGLIVFLTGLGVAISVVTALEQRHLYRSAEVIQVVQAKVAGDLARSTVEGSAARRLQSIEQRVMARDSVLEIIALHGLYADIPAMTPNEKIQMLRSAVRIDNQAAAGGGNGRDGAVSILTVSAEMSSALLAQQIAHEFAARTIALSRETRLEQARETLAFFTAREETLRAQVSRVEDAMAAFRRDNDLALPGTLSFRRDEIAGINQELLTIARERIRIERAAVQAQQTERQATAVRKLADFNAELETLDAQVRLLESRKVELESSIETSPQIERQLGAYEREQEQLRAELDAAVARRTEAEVGYRLETQGQGEQLTVIEPASMSDYPFTRSRTKLVIAGAMVSGVLALLAAFLLDLMNPVMRTAAHMERDLGIKPVVSVPRMDTRSKRRGILRRLFGRRSAHRSHDRTVF</sequence>
<feature type="coiled-coil region" evidence="1">
    <location>
        <begin position="228"/>
        <end position="313"/>
    </location>
</feature>
<protein>
    <submittedName>
        <fullName evidence="3">DUF874 domain-containing protein</fullName>
    </submittedName>
</protein>
<dbReference type="InterPro" id="IPR050445">
    <property type="entry name" value="Bact_polysacc_biosynth/exp"/>
</dbReference>
<gene>
    <name evidence="3" type="ORF">E1B25_16635</name>
</gene>
<dbReference type="EMBL" id="SMFP01000012">
    <property type="protein sequence ID" value="TDE35583.1"/>
    <property type="molecule type" value="Genomic_DNA"/>
</dbReference>
<evidence type="ECO:0000256" key="2">
    <source>
        <dbReference type="SAM" id="Phobius"/>
    </source>
</evidence>
<dbReference type="AlphaFoldDB" id="A0A4R5EMI0"/>
<evidence type="ECO:0000256" key="1">
    <source>
        <dbReference type="SAM" id="Coils"/>
    </source>
</evidence>
<dbReference type="Proteomes" id="UP000294662">
    <property type="component" value="Unassembled WGS sequence"/>
</dbReference>
<dbReference type="OrthoDB" id="7642308at2"/>
<accession>A0A4R5EMI0</accession>
<keyword evidence="2" id="KW-0472">Membrane</keyword>
<dbReference type="RefSeq" id="WP_132830647.1">
    <property type="nucleotide sequence ID" value="NZ_SMFP01000012.1"/>
</dbReference>
<reference evidence="3 4" key="1">
    <citation type="submission" date="2019-03" db="EMBL/GenBank/DDBJ databases">
        <authorList>
            <person name="Zhang S."/>
        </authorList>
    </citation>
    <scope>NUCLEOTIDE SEQUENCE [LARGE SCALE GENOMIC DNA]</scope>
    <source>
        <strain evidence="3 4">S4J41</strain>
    </source>
</reference>
<keyword evidence="2" id="KW-0812">Transmembrane</keyword>
<evidence type="ECO:0000313" key="4">
    <source>
        <dbReference type="Proteomes" id="UP000294662"/>
    </source>
</evidence>
<keyword evidence="4" id="KW-1185">Reference proteome</keyword>
<organism evidence="3 4">
    <name type="scientific">Antarcticimicrobium sediminis</name>
    <dbReference type="NCBI Taxonomy" id="2546227"/>
    <lineage>
        <taxon>Bacteria</taxon>
        <taxon>Pseudomonadati</taxon>
        <taxon>Pseudomonadota</taxon>
        <taxon>Alphaproteobacteria</taxon>
        <taxon>Rhodobacterales</taxon>
        <taxon>Paracoccaceae</taxon>
        <taxon>Antarcticimicrobium</taxon>
    </lineage>
</organism>
<comment type="caution">
    <text evidence="3">The sequence shown here is derived from an EMBL/GenBank/DDBJ whole genome shotgun (WGS) entry which is preliminary data.</text>
</comment>